<dbReference type="Gene3D" id="1.10.790.20">
    <property type="entry name" value="Domain of unknown function DUF1476"/>
    <property type="match status" value="1"/>
</dbReference>
<name>A0ABV7A0G9_9PROT</name>
<dbReference type="RefSeq" id="WP_343163137.1">
    <property type="nucleotide sequence ID" value="NZ_JBHRSV010000028.1"/>
</dbReference>
<dbReference type="EMBL" id="JBHRSV010000028">
    <property type="protein sequence ID" value="MFC2927152.1"/>
    <property type="molecule type" value="Genomic_DNA"/>
</dbReference>
<evidence type="ECO:0000313" key="2">
    <source>
        <dbReference type="Proteomes" id="UP001595379"/>
    </source>
</evidence>
<dbReference type="InterPro" id="IPR009945">
    <property type="entry name" value="ATPase_inh_sub_z"/>
</dbReference>
<dbReference type="PIRSF" id="PIRSF031780">
    <property type="entry name" value="UCP031780"/>
    <property type="match status" value="1"/>
</dbReference>
<reference evidence="2" key="1">
    <citation type="journal article" date="2019" name="Int. J. Syst. Evol. Microbiol.">
        <title>The Global Catalogue of Microorganisms (GCM) 10K type strain sequencing project: providing services to taxonomists for standard genome sequencing and annotation.</title>
        <authorList>
            <consortium name="The Broad Institute Genomics Platform"/>
            <consortium name="The Broad Institute Genome Sequencing Center for Infectious Disease"/>
            <person name="Wu L."/>
            <person name="Ma J."/>
        </authorList>
    </citation>
    <scope>NUCLEOTIDE SEQUENCE [LARGE SCALE GENOMIC DNA]</scope>
    <source>
        <strain evidence="2">KCTC 52487</strain>
    </source>
</reference>
<protein>
    <submittedName>
        <fullName evidence="1">DUF1476 domain-containing protein</fullName>
    </submittedName>
</protein>
<dbReference type="Proteomes" id="UP001595379">
    <property type="component" value="Unassembled WGS sequence"/>
</dbReference>
<organism evidence="1 2">
    <name type="scientific">Hyphobacterium vulgare</name>
    <dbReference type="NCBI Taxonomy" id="1736751"/>
    <lineage>
        <taxon>Bacteria</taxon>
        <taxon>Pseudomonadati</taxon>
        <taxon>Pseudomonadota</taxon>
        <taxon>Alphaproteobacteria</taxon>
        <taxon>Maricaulales</taxon>
        <taxon>Maricaulaceae</taxon>
        <taxon>Hyphobacterium</taxon>
    </lineage>
</organism>
<evidence type="ECO:0000313" key="1">
    <source>
        <dbReference type="EMBL" id="MFC2927152.1"/>
    </source>
</evidence>
<gene>
    <name evidence="1" type="ORF">ACFOOR_13630</name>
</gene>
<keyword evidence="2" id="KW-1185">Reference proteome</keyword>
<dbReference type="InterPro" id="IPR038293">
    <property type="entry name" value="ATPase_inh_sub_z_sf"/>
</dbReference>
<comment type="caution">
    <text evidence="1">The sequence shown here is derived from an EMBL/GenBank/DDBJ whole genome shotgun (WGS) entry which is preliminary data.</text>
</comment>
<accession>A0ABV7A0G9</accession>
<sequence>MTSMDDREKAFENKYAHDQALEFKAVARRNKLLGLWAAELMGLDGEAAANYAKAVVKADFEEAGHEDVYRKVKGDLDAKGVDVSEHIVRKQMDDLLATARQQVQSEG</sequence>
<proteinExistence type="predicted"/>
<dbReference type="Pfam" id="PF07345">
    <property type="entry name" value="ATPaseInh_sub_z"/>
    <property type="match status" value="1"/>
</dbReference>